<evidence type="ECO:0000313" key="2">
    <source>
        <dbReference type="Proteomes" id="UP000011518"/>
    </source>
</evidence>
<name>L9KM24_TUPCH</name>
<evidence type="ECO:0000313" key="1">
    <source>
        <dbReference type="EMBL" id="ELW63519.1"/>
    </source>
</evidence>
<organism evidence="1 2">
    <name type="scientific">Tupaia chinensis</name>
    <name type="common">Chinese tree shrew</name>
    <name type="synonym">Tupaia belangeri chinensis</name>
    <dbReference type="NCBI Taxonomy" id="246437"/>
    <lineage>
        <taxon>Eukaryota</taxon>
        <taxon>Metazoa</taxon>
        <taxon>Chordata</taxon>
        <taxon>Craniata</taxon>
        <taxon>Vertebrata</taxon>
        <taxon>Euteleostomi</taxon>
        <taxon>Mammalia</taxon>
        <taxon>Eutheria</taxon>
        <taxon>Euarchontoglires</taxon>
        <taxon>Scandentia</taxon>
        <taxon>Tupaiidae</taxon>
        <taxon>Tupaia</taxon>
    </lineage>
</organism>
<proteinExistence type="predicted"/>
<reference evidence="2" key="1">
    <citation type="submission" date="2012-07" db="EMBL/GenBank/DDBJ databases">
        <title>Genome of the Chinese tree shrew, a rising model animal genetically related to primates.</title>
        <authorList>
            <person name="Zhang G."/>
            <person name="Fan Y."/>
            <person name="Yao Y."/>
            <person name="Huang Z."/>
        </authorList>
    </citation>
    <scope>NUCLEOTIDE SEQUENCE [LARGE SCALE GENOMIC DNA]</scope>
</reference>
<sequence length="174" mass="18858">MHPNSAGCKLSCRSRWSGRLDSDGMLAGPVASGNHTYSCPVASATVCLPAQAALLFHLLRSRARVTQWTNPSHVPRVLSLLALGGLSHHPSTLRGSEKDLLISLTEMRGIYVSTQPRVHTASWQSIVTPEELRRGECSAAYVDMRNVVCPCWSVFGKEGMDTTVAAMQPDQSLV</sequence>
<gene>
    <name evidence="1" type="ORF">TREES_T100020679</name>
</gene>
<accession>L9KM24</accession>
<dbReference type="EMBL" id="KB320773">
    <property type="protein sequence ID" value="ELW63519.1"/>
    <property type="molecule type" value="Genomic_DNA"/>
</dbReference>
<keyword evidence="2" id="KW-1185">Reference proteome</keyword>
<dbReference type="AlphaFoldDB" id="L9KM24"/>
<dbReference type="InParanoid" id="L9KM24"/>
<protein>
    <submittedName>
        <fullName evidence="1">Uncharacterized protein</fullName>
    </submittedName>
</protein>
<dbReference type="Proteomes" id="UP000011518">
    <property type="component" value="Unassembled WGS sequence"/>
</dbReference>
<reference evidence="2" key="2">
    <citation type="journal article" date="2013" name="Nat. Commun.">
        <title>Genome of the Chinese tree shrew.</title>
        <authorList>
            <person name="Fan Y."/>
            <person name="Huang Z.Y."/>
            <person name="Cao C.C."/>
            <person name="Chen C.S."/>
            <person name="Chen Y.X."/>
            <person name="Fan D.D."/>
            <person name="He J."/>
            <person name="Hou H.L."/>
            <person name="Hu L."/>
            <person name="Hu X.T."/>
            <person name="Jiang X.T."/>
            <person name="Lai R."/>
            <person name="Lang Y.S."/>
            <person name="Liang B."/>
            <person name="Liao S.G."/>
            <person name="Mu D."/>
            <person name="Ma Y.Y."/>
            <person name="Niu Y.Y."/>
            <person name="Sun X.Q."/>
            <person name="Xia J.Q."/>
            <person name="Xiao J."/>
            <person name="Xiong Z.Q."/>
            <person name="Xu L."/>
            <person name="Yang L."/>
            <person name="Zhang Y."/>
            <person name="Zhao W."/>
            <person name="Zhao X.D."/>
            <person name="Zheng Y.T."/>
            <person name="Zhou J.M."/>
            <person name="Zhu Y.B."/>
            <person name="Zhang G.J."/>
            <person name="Wang J."/>
            <person name="Yao Y.G."/>
        </authorList>
    </citation>
    <scope>NUCLEOTIDE SEQUENCE [LARGE SCALE GENOMIC DNA]</scope>
</reference>